<dbReference type="GeneID" id="93072818"/>
<dbReference type="RefSeq" id="WP_004455306.1">
    <property type="nucleotide sequence ID" value="NZ_ANZB01000001.1"/>
</dbReference>
<organism evidence="1 4">
    <name type="scientific">Clostridium pasteurianum DSM 525 = ATCC 6013</name>
    <dbReference type="NCBI Taxonomy" id="1262449"/>
    <lineage>
        <taxon>Bacteria</taxon>
        <taxon>Bacillati</taxon>
        <taxon>Bacillota</taxon>
        <taxon>Clostridia</taxon>
        <taxon>Eubacteriales</taxon>
        <taxon>Clostridiaceae</taxon>
        <taxon>Clostridium</taxon>
    </lineage>
</organism>
<dbReference type="EMBL" id="JPGY02000001">
    <property type="protein sequence ID" value="KRU13309.1"/>
    <property type="molecule type" value="Genomic_DNA"/>
</dbReference>
<reference evidence="2 3" key="3">
    <citation type="journal article" name="Genome Announc.">
        <title>Improved Draft Genome Sequence of Clostridium pasteurianum Strain ATCC 6013 (DSM 525) Using a Hybrid Next-Generation Sequencing Approach.</title>
        <authorList>
            <person name="Pyne M.E."/>
            <person name="Utturkar S."/>
            <person name="Brown S.D."/>
            <person name="Moo-Young M."/>
            <person name="Chung D.A."/>
            <person name="Chou C.P."/>
        </authorList>
    </citation>
    <scope>NUCLEOTIDE SEQUENCE [LARGE SCALE GENOMIC DNA]</scope>
    <source>
        <strain evidence="2 3">ATCC 6013</strain>
    </source>
</reference>
<dbReference type="Proteomes" id="UP000028042">
    <property type="component" value="Unassembled WGS sequence"/>
</dbReference>
<keyword evidence="4" id="KW-1185">Reference proteome</keyword>
<evidence type="ECO:0000313" key="3">
    <source>
        <dbReference type="Proteomes" id="UP000028042"/>
    </source>
</evidence>
<reference evidence="2" key="2">
    <citation type="submission" date="2015-10" db="EMBL/GenBank/DDBJ databases">
        <title>Improved Draft Genome Sequence of Clostridium pasteurianum Strain ATCC 6013 (DSM 525) Using a Hybrid Next-Generation Sequencing Approach.</title>
        <authorList>
            <person name="Pyne M.E."/>
            <person name="Utturkar S.M."/>
            <person name="Brown S.D."/>
            <person name="Moo-Young M."/>
            <person name="Chung D.A."/>
            <person name="Chou P.C."/>
        </authorList>
    </citation>
    <scope>NUCLEOTIDE SEQUENCE</scope>
    <source>
        <strain evidence="2">ATCC 6013</strain>
    </source>
</reference>
<dbReference type="KEGG" id="cpae:CPAST_c05920"/>
<reference evidence="1 4" key="1">
    <citation type="journal article" date="2015" name="Genome Announc.">
        <title>Complete Genome Sequence of the Nitrogen-Fixing and Solvent-Producing Clostridium pasteurianum DSM 525.</title>
        <authorList>
            <person name="Poehlein A."/>
            <person name="Grosse-Honebrink A."/>
            <person name="Zhang Y."/>
            <person name="Minton N.P."/>
            <person name="Daniel R."/>
        </authorList>
    </citation>
    <scope>NUCLEOTIDE SEQUENCE [LARGE SCALE GENOMIC DNA]</scope>
    <source>
        <strain evidence="1">DSM 525</strain>
        <strain evidence="4">DSM 525 / ATCC 6013</strain>
    </source>
</reference>
<dbReference type="AlphaFoldDB" id="A0A0H3J1V4"/>
<accession>A0A0H3J1V4</accession>
<dbReference type="PATRIC" id="fig|1262449.3.peg.489"/>
<evidence type="ECO:0000313" key="2">
    <source>
        <dbReference type="EMBL" id="KRU13309.1"/>
    </source>
</evidence>
<name>A0A0H3J1V4_CLOPA</name>
<dbReference type="KEGG" id="cpat:CLPA_c05920"/>
<gene>
    <name evidence="1" type="ORF">CLPA_c05920</name>
    <name evidence="2" type="ORF">CP6013_02557</name>
</gene>
<evidence type="ECO:0000313" key="4">
    <source>
        <dbReference type="Proteomes" id="UP000030905"/>
    </source>
</evidence>
<proteinExistence type="predicted"/>
<sequence>MIFYDFNDTVNCFMFAYMYELELSLNDSKTSLLDVSFQSDEANTDRPLKVFIKEFIENSFNKLPQSKLETQLNLNLSSYKENFHYKYFSNISITKVFLPDELSIEHKEQIAENKSSVYTNPDLFFKISDGTNTTYRSIELKSTKNNAIPGSSIQQIDADEWVIFVKHNKNSIELTTGQYIHSINSKLQFPDRSPRPQVAFNELTSWNNTNRISNDNLLVYSINSDDEKLKYDLISDWQYYLADRWIEVLFSSSIKNNEPWYNNNLRKFIIKFLEKYELLSEDEKGNLKATINSLIK</sequence>
<dbReference type="eggNOG" id="ENOG5031ZIQ">
    <property type="taxonomic scope" value="Bacteria"/>
</dbReference>
<dbReference type="Proteomes" id="UP000030905">
    <property type="component" value="Chromosome"/>
</dbReference>
<dbReference type="EMBL" id="CP009268">
    <property type="protein sequence ID" value="AJA50680.1"/>
    <property type="molecule type" value="Genomic_DNA"/>
</dbReference>
<protein>
    <submittedName>
        <fullName evidence="1">Uncharacterized protein</fullName>
    </submittedName>
</protein>
<evidence type="ECO:0000313" key="1">
    <source>
        <dbReference type="EMBL" id="AJA50680.1"/>
    </source>
</evidence>